<evidence type="ECO:0000256" key="1">
    <source>
        <dbReference type="SAM" id="MobiDB-lite"/>
    </source>
</evidence>
<reference evidence="3" key="1">
    <citation type="journal article" date="2014" name="Int. J. Syst. Evol. Microbiol.">
        <title>Complete genome sequence of Corynebacterium casei LMG S-19264T (=DSM 44701T), isolated from a smear-ripened cheese.</title>
        <authorList>
            <consortium name="US DOE Joint Genome Institute (JGI-PGF)"/>
            <person name="Walter F."/>
            <person name="Albersmeier A."/>
            <person name="Kalinowski J."/>
            <person name="Ruckert C."/>
        </authorList>
    </citation>
    <scope>NUCLEOTIDE SEQUENCE</scope>
    <source>
        <strain evidence="3">CGMCC 4.7110</strain>
    </source>
</reference>
<gene>
    <name evidence="3" type="ORF">GCM10011578_080870</name>
</gene>
<dbReference type="SUPFAM" id="SSF52129">
    <property type="entry name" value="Caspase-like"/>
    <property type="match status" value="1"/>
</dbReference>
<evidence type="ECO:0000259" key="2">
    <source>
        <dbReference type="Pfam" id="PF00656"/>
    </source>
</evidence>
<dbReference type="NCBIfam" id="NF047832">
    <property type="entry name" value="caspase_w_EACC1"/>
    <property type="match status" value="1"/>
</dbReference>
<dbReference type="GO" id="GO:0004197">
    <property type="term" value="F:cysteine-type endopeptidase activity"/>
    <property type="evidence" value="ECO:0007669"/>
    <property type="project" value="InterPro"/>
</dbReference>
<dbReference type="Gene3D" id="3.40.50.1460">
    <property type="match status" value="1"/>
</dbReference>
<evidence type="ECO:0000313" key="4">
    <source>
        <dbReference type="Proteomes" id="UP000653411"/>
    </source>
</evidence>
<feature type="compositionally biased region" description="Basic residues" evidence="1">
    <location>
        <begin position="315"/>
        <end position="325"/>
    </location>
</feature>
<feature type="domain" description="Peptidase C14 caspase" evidence="2">
    <location>
        <begin position="10"/>
        <end position="223"/>
    </location>
</feature>
<feature type="compositionally biased region" description="Low complexity" evidence="1">
    <location>
        <begin position="304"/>
        <end position="314"/>
    </location>
</feature>
<comment type="caution">
    <text evidence="3">The sequence shown here is derived from an EMBL/GenBank/DDBJ whole genome shotgun (WGS) entry which is preliminary data.</text>
</comment>
<organism evidence="3 4">
    <name type="scientific">Streptomyces fuscichromogenes</name>
    <dbReference type="NCBI Taxonomy" id="1324013"/>
    <lineage>
        <taxon>Bacteria</taxon>
        <taxon>Bacillati</taxon>
        <taxon>Actinomycetota</taxon>
        <taxon>Actinomycetes</taxon>
        <taxon>Kitasatosporales</taxon>
        <taxon>Streptomycetaceae</taxon>
        <taxon>Streptomyces</taxon>
    </lineage>
</organism>
<dbReference type="AlphaFoldDB" id="A0A917XMF9"/>
<protein>
    <recommendedName>
        <fullName evidence="2">Peptidase C14 caspase domain-containing protein</fullName>
    </recommendedName>
</protein>
<feature type="region of interest" description="Disordered" evidence="1">
    <location>
        <begin position="245"/>
        <end position="354"/>
    </location>
</feature>
<dbReference type="Proteomes" id="UP000653411">
    <property type="component" value="Unassembled WGS sequence"/>
</dbReference>
<dbReference type="GO" id="GO:0006508">
    <property type="term" value="P:proteolysis"/>
    <property type="evidence" value="ECO:0007669"/>
    <property type="project" value="InterPro"/>
</dbReference>
<feature type="compositionally biased region" description="Low complexity" evidence="1">
    <location>
        <begin position="392"/>
        <end position="407"/>
    </location>
</feature>
<dbReference type="InterPro" id="IPR029030">
    <property type="entry name" value="Caspase-like_dom_sf"/>
</dbReference>
<dbReference type="EMBL" id="BMML01000025">
    <property type="protein sequence ID" value="GGN37019.1"/>
    <property type="molecule type" value="Genomic_DNA"/>
</dbReference>
<keyword evidence="4" id="KW-1185">Reference proteome</keyword>
<feature type="region of interest" description="Disordered" evidence="1">
    <location>
        <begin position="386"/>
        <end position="410"/>
    </location>
</feature>
<proteinExistence type="predicted"/>
<sequence length="553" mass="59162">MRRLPDPARSRAVLVGVADYAVLPDLPSVTNNISRLAKVLGDPDLWGLRNPEQCTVLLNPSSPEAVLDAVHDAASEAQDAFVVYFAGHGLVSASGELHLALPTAHAERLYRAVAYEGVRQQLVDTCTATRKVVILDCCYSGRALVGHMGPAVDVANHALVEGTYLITASAETKLAWAPQGETYTAFTGELLKALEFGVPGASDPLEMEALFWHVRRELEAKSRPLPQQRARNAGHVIALVRNRAKTASTRGPDGHEPSHQLDSPLPKLMGGAHGAPPSSEGLMDGGAETVVIGKGPPPLPVDPGPLVIDLPGRRSGNRSRGRHRGTLPVRAPDDGSTSGRRQLPGESPDPGVGRWRRWSWLTATVLLAAAPLGARYLDAAGQHAHGLSQGRSTHSATTPTPSPSSSSGYVHVQQPEFSTAVPAGWKQHAKNASGQYRYTQGAYTLTVVPGRDLATAGSKDPMAYQREVEPELQPYRETSWSTAEGLSTATVGKRIEAVGRFTWQAEDGKDVFAKNMALLIDGRYHIVLTTGPERKEVARVQDAAAFAYRPGTN</sequence>
<name>A0A917XMF9_9ACTN</name>
<accession>A0A917XMF9</accession>
<evidence type="ECO:0000313" key="3">
    <source>
        <dbReference type="EMBL" id="GGN37019.1"/>
    </source>
</evidence>
<dbReference type="Pfam" id="PF00656">
    <property type="entry name" value="Peptidase_C14"/>
    <property type="match status" value="1"/>
</dbReference>
<reference evidence="3" key="2">
    <citation type="submission" date="2020-09" db="EMBL/GenBank/DDBJ databases">
        <authorList>
            <person name="Sun Q."/>
            <person name="Zhou Y."/>
        </authorList>
    </citation>
    <scope>NUCLEOTIDE SEQUENCE</scope>
    <source>
        <strain evidence="3">CGMCC 4.7110</strain>
    </source>
</reference>
<dbReference type="InterPro" id="IPR011600">
    <property type="entry name" value="Pept_C14_caspase"/>
</dbReference>